<organism evidence="2 3">
    <name type="scientific">Cylicocyclus nassatus</name>
    <name type="common">Nematode worm</name>
    <dbReference type="NCBI Taxonomy" id="53992"/>
    <lineage>
        <taxon>Eukaryota</taxon>
        <taxon>Metazoa</taxon>
        <taxon>Ecdysozoa</taxon>
        <taxon>Nematoda</taxon>
        <taxon>Chromadorea</taxon>
        <taxon>Rhabditida</taxon>
        <taxon>Rhabditina</taxon>
        <taxon>Rhabditomorpha</taxon>
        <taxon>Strongyloidea</taxon>
        <taxon>Strongylidae</taxon>
        <taxon>Cylicocyclus</taxon>
    </lineage>
</organism>
<proteinExistence type="predicted"/>
<sequence>MIRWMCCECIVDRVPRGTSCTASTSNLGYVDILVIANLIFFQVLPQIGWRGFFYSLGSAGARFYYMVIFASEIFIVLCEVFIAISRYLTFIRSDLNYWNTDRIHYWLLAIVGVSVAPCGMPKVFALNLPLETWTGLQFQYSFHSL</sequence>
<gene>
    <name evidence="2" type="ORF">CYNAS_LOCUS20414</name>
</gene>
<feature type="transmembrane region" description="Helical" evidence="1">
    <location>
        <begin position="105"/>
        <end position="124"/>
    </location>
</feature>
<feature type="transmembrane region" description="Helical" evidence="1">
    <location>
        <begin position="26"/>
        <end position="43"/>
    </location>
</feature>
<name>A0AA36HCX3_CYLNA</name>
<comment type="caution">
    <text evidence="2">The sequence shown here is derived from an EMBL/GenBank/DDBJ whole genome shotgun (WGS) entry which is preliminary data.</text>
</comment>
<feature type="transmembrane region" description="Helical" evidence="1">
    <location>
        <begin position="63"/>
        <end position="84"/>
    </location>
</feature>
<reference evidence="2" key="1">
    <citation type="submission" date="2023-07" db="EMBL/GenBank/DDBJ databases">
        <authorList>
            <consortium name="CYATHOMIX"/>
        </authorList>
    </citation>
    <scope>NUCLEOTIDE SEQUENCE</scope>
    <source>
        <strain evidence="2">N/A</strain>
    </source>
</reference>
<dbReference type="Pfam" id="PF10323">
    <property type="entry name" value="7TM_GPCR_Srv"/>
    <property type="match status" value="1"/>
</dbReference>
<keyword evidence="1" id="KW-0472">Membrane</keyword>
<evidence type="ECO:0000256" key="1">
    <source>
        <dbReference type="SAM" id="Phobius"/>
    </source>
</evidence>
<dbReference type="Proteomes" id="UP001176961">
    <property type="component" value="Unassembled WGS sequence"/>
</dbReference>
<dbReference type="InterPro" id="IPR019426">
    <property type="entry name" value="7TM_GPCR_serpentine_rcpt_Srv"/>
</dbReference>
<dbReference type="EMBL" id="CATQJL010000316">
    <property type="protein sequence ID" value="CAJ0608431.1"/>
    <property type="molecule type" value="Genomic_DNA"/>
</dbReference>
<evidence type="ECO:0000313" key="3">
    <source>
        <dbReference type="Proteomes" id="UP001176961"/>
    </source>
</evidence>
<keyword evidence="3" id="KW-1185">Reference proteome</keyword>
<keyword evidence="1" id="KW-1133">Transmembrane helix</keyword>
<evidence type="ECO:0000313" key="2">
    <source>
        <dbReference type="EMBL" id="CAJ0608431.1"/>
    </source>
</evidence>
<dbReference type="AlphaFoldDB" id="A0AA36HCX3"/>
<protein>
    <submittedName>
        <fullName evidence="2">Uncharacterized protein</fullName>
    </submittedName>
</protein>
<keyword evidence="1" id="KW-0812">Transmembrane</keyword>
<accession>A0AA36HCX3</accession>